<keyword evidence="6" id="KW-0050">Antiport</keyword>
<dbReference type="NCBIfam" id="TIGR00797">
    <property type="entry name" value="matE"/>
    <property type="match status" value="1"/>
</dbReference>
<accession>A0ABR8EN12</accession>
<dbReference type="PIRSF" id="PIRSF006603">
    <property type="entry name" value="DinF"/>
    <property type="match status" value="1"/>
</dbReference>
<evidence type="ECO:0000256" key="6">
    <source>
        <dbReference type="ARBA" id="ARBA00022449"/>
    </source>
</evidence>
<keyword evidence="8 13" id="KW-0812">Transmembrane</keyword>
<evidence type="ECO:0000256" key="11">
    <source>
        <dbReference type="ARBA" id="ARBA00023136"/>
    </source>
</evidence>
<feature type="transmembrane region" description="Helical" evidence="13">
    <location>
        <begin position="424"/>
        <end position="445"/>
    </location>
</feature>
<evidence type="ECO:0000256" key="10">
    <source>
        <dbReference type="ARBA" id="ARBA00023065"/>
    </source>
</evidence>
<keyword evidence="9 13" id="KW-1133">Transmembrane helix</keyword>
<proteinExistence type="inferred from homology"/>
<feature type="transmembrane region" description="Helical" evidence="13">
    <location>
        <begin position="94"/>
        <end position="113"/>
    </location>
</feature>
<feature type="transmembrane region" description="Helical" evidence="13">
    <location>
        <begin position="319"/>
        <end position="343"/>
    </location>
</feature>
<evidence type="ECO:0000256" key="12">
    <source>
        <dbReference type="ARBA" id="ARBA00031636"/>
    </source>
</evidence>
<comment type="similarity">
    <text evidence="3">Belongs to the multi antimicrobial extrusion (MATE) (TC 2.A.66.1) family.</text>
</comment>
<organism evidence="14 15">
    <name type="scientific">Nostoc linckia FACHB-391</name>
    <dbReference type="NCBI Taxonomy" id="2692906"/>
    <lineage>
        <taxon>Bacteria</taxon>
        <taxon>Bacillati</taxon>
        <taxon>Cyanobacteriota</taxon>
        <taxon>Cyanophyceae</taxon>
        <taxon>Nostocales</taxon>
        <taxon>Nostocaceae</taxon>
        <taxon>Nostoc</taxon>
    </lineage>
</organism>
<evidence type="ECO:0000256" key="13">
    <source>
        <dbReference type="SAM" id="Phobius"/>
    </source>
</evidence>
<comment type="function">
    <text evidence="1">Multidrug efflux pump.</text>
</comment>
<dbReference type="PANTHER" id="PTHR43298">
    <property type="entry name" value="MULTIDRUG RESISTANCE PROTEIN NORM-RELATED"/>
    <property type="match status" value="1"/>
</dbReference>
<evidence type="ECO:0000256" key="1">
    <source>
        <dbReference type="ARBA" id="ARBA00003408"/>
    </source>
</evidence>
<feature type="transmembrane region" description="Helical" evidence="13">
    <location>
        <begin position="279"/>
        <end position="298"/>
    </location>
</feature>
<keyword evidence="10" id="KW-0406">Ion transport</keyword>
<evidence type="ECO:0000256" key="7">
    <source>
        <dbReference type="ARBA" id="ARBA00022475"/>
    </source>
</evidence>
<reference evidence="14 15" key="1">
    <citation type="journal article" date="2020" name="ISME J.">
        <title>Comparative genomics reveals insights into cyanobacterial evolution and habitat adaptation.</title>
        <authorList>
            <person name="Chen M.Y."/>
            <person name="Teng W.K."/>
            <person name="Zhao L."/>
            <person name="Hu C.X."/>
            <person name="Zhou Y.K."/>
            <person name="Han B.P."/>
            <person name="Song L.R."/>
            <person name="Shu W.S."/>
        </authorList>
    </citation>
    <scope>NUCLEOTIDE SEQUENCE [LARGE SCALE GENOMIC DNA]</scope>
    <source>
        <strain evidence="14 15">FACHB-391</strain>
    </source>
</reference>
<dbReference type="CDD" id="cd13131">
    <property type="entry name" value="MATE_NorM_like"/>
    <property type="match status" value="1"/>
</dbReference>
<keyword evidence="15" id="KW-1185">Reference proteome</keyword>
<keyword evidence="5" id="KW-0813">Transport</keyword>
<dbReference type="InterPro" id="IPR048279">
    <property type="entry name" value="MdtK-like"/>
</dbReference>
<evidence type="ECO:0000256" key="9">
    <source>
        <dbReference type="ARBA" id="ARBA00022989"/>
    </source>
</evidence>
<comment type="subcellular location">
    <subcellularLocation>
        <location evidence="2">Cell membrane</location>
        <topology evidence="2">Multi-pass membrane protein</topology>
    </subcellularLocation>
</comment>
<feature type="transmembrane region" description="Helical" evidence="13">
    <location>
        <begin position="396"/>
        <end position="418"/>
    </location>
</feature>
<sequence length="457" mass="49503">MPSFNSKVFLEAQACLKLAIPLAAAQLSEIATSFTDTVMMGLLGSKTLAAGALGFTTYIALLWMSSGMVSAVGVLVAIAFGADQLQRIRNIACQGLWLTVPLSIPMMLLLWNMTPILLHLGQQESNVLLSQSYLRAIVWGFPALIGFSVLKNLVSALNRPQLIIVIMVIGVVVNAIANYILMFGKLGLPALGLAGIGWASTLTLWIQFVAGMSVISLDKELRTYQLFGNWYRFNTLVFSEIIKIGLPIAFLFAIEISLNTFITYLIGYLGTVPLAAHQIAIQTAQIVFMVPLGISYATTMRVGQKLGENDPKGVRRAGFVGMALGAIFVSIVALIFCVFPNSIAEIYLDPQNPENAEVVKLAITLLVLAAAYQIFDGTQVIAGGALRGLKDTRVPLLIGLLSYWAIGLGSGYLMGIYWHWGSVGLWFGLVLGILSAAMSLIWRFYSKTTTLLQPKKN</sequence>
<gene>
    <name evidence="14" type="ORF">H6G95_01395</name>
</gene>
<evidence type="ECO:0000256" key="4">
    <source>
        <dbReference type="ARBA" id="ARBA00020268"/>
    </source>
</evidence>
<feature type="transmembrane region" description="Helical" evidence="13">
    <location>
        <begin position="196"/>
        <end position="217"/>
    </location>
</feature>
<dbReference type="InterPro" id="IPR050222">
    <property type="entry name" value="MATE_MdtK"/>
</dbReference>
<evidence type="ECO:0000256" key="5">
    <source>
        <dbReference type="ARBA" id="ARBA00022448"/>
    </source>
</evidence>
<evidence type="ECO:0000256" key="3">
    <source>
        <dbReference type="ARBA" id="ARBA00010199"/>
    </source>
</evidence>
<feature type="transmembrane region" description="Helical" evidence="13">
    <location>
        <begin position="244"/>
        <end position="267"/>
    </location>
</feature>
<feature type="transmembrane region" description="Helical" evidence="13">
    <location>
        <begin position="133"/>
        <end position="150"/>
    </location>
</feature>
<feature type="transmembrane region" description="Helical" evidence="13">
    <location>
        <begin position="358"/>
        <end position="375"/>
    </location>
</feature>
<dbReference type="Pfam" id="PF01554">
    <property type="entry name" value="MatE"/>
    <property type="match status" value="2"/>
</dbReference>
<dbReference type="EMBL" id="JACJTE010000001">
    <property type="protein sequence ID" value="MBD2559303.1"/>
    <property type="molecule type" value="Genomic_DNA"/>
</dbReference>
<feature type="transmembrane region" description="Helical" evidence="13">
    <location>
        <begin position="49"/>
        <end position="82"/>
    </location>
</feature>
<keyword evidence="7" id="KW-1003">Cell membrane</keyword>
<dbReference type="PANTHER" id="PTHR43298:SF2">
    <property type="entry name" value="FMN_FAD EXPORTER YEEO-RELATED"/>
    <property type="match status" value="1"/>
</dbReference>
<evidence type="ECO:0000313" key="15">
    <source>
        <dbReference type="Proteomes" id="UP000604661"/>
    </source>
</evidence>
<feature type="transmembrane region" description="Helical" evidence="13">
    <location>
        <begin position="162"/>
        <end position="184"/>
    </location>
</feature>
<name>A0ABR8EN12_NOSLI</name>
<keyword evidence="11 13" id="KW-0472">Membrane</keyword>
<comment type="caution">
    <text evidence="14">The sequence shown here is derived from an EMBL/GenBank/DDBJ whole genome shotgun (WGS) entry which is preliminary data.</text>
</comment>
<protein>
    <recommendedName>
        <fullName evidence="4">Probable multidrug resistance protein NorM</fullName>
    </recommendedName>
    <alternativeName>
        <fullName evidence="12">Multidrug-efflux transporter</fullName>
    </alternativeName>
</protein>
<evidence type="ECO:0000313" key="14">
    <source>
        <dbReference type="EMBL" id="MBD2559303.1"/>
    </source>
</evidence>
<dbReference type="Proteomes" id="UP000604661">
    <property type="component" value="Unassembled WGS sequence"/>
</dbReference>
<evidence type="ECO:0000256" key="8">
    <source>
        <dbReference type="ARBA" id="ARBA00022692"/>
    </source>
</evidence>
<dbReference type="InterPro" id="IPR002528">
    <property type="entry name" value="MATE_fam"/>
</dbReference>
<evidence type="ECO:0000256" key="2">
    <source>
        <dbReference type="ARBA" id="ARBA00004651"/>
    </source>
</evidence>
<dbReference type="RefSeq" id="WP_190894412.1">
    <property type="nucleotide sequence ID" value="NZ_JACJTE010000001.1"/>
</dbReference>